<keyword evidence="2" id="KW-1185">Reference proteome</keyword>
<sequence>MMAFQLQDLQQYLALLQALTTTSATTTIFKQPRTYPMTTPCKTFEILNQEEKTLPHHQIKMTSTDDIHLISHGSV</sequence>
<evidence type="ECO:0000313" key="2">
    <source>
        <dbReference type="Proteomes" id="UP000828390"/>
    </source>
</evidence>
<accession>A0A9D3XZV2</accession>
<reference evidence="1" key="1">
    <citation type="journal article" date="2019" name="bioRxiv">
        <title>The Genome of the Zebra Mussel, Dreissena polymorpha: A Resource for Invasive Species Research.</title>
        <authorList>
            <person name="McCartney M.A."/>
            <person name="Auch B."/>
            <person name="Kono T."/>
            <person name="Mallez S."/>
            <person name="Zhang Y."/>
            <person name="Obille A."/>
            <person name="Becker A."/>
            <person name="Abrahante J.E."/>
            <person name="Garbe J."/>
            <person name="Badalamenti J.P."/>
            <person name="Herman A."/>
            <person name="Mangelson H."/>
            <person name="Liachko I."/>
            <person name="Sullivan S."/>
            <person name="Sone E.D."/>
            <person name="Koren S."/>
            <person name="Silverstein K.A.T."/>
            <person name="Beckman K.B."/>
            <person name="Gohl D.M."/>
        </authorList>
    </citation>
    <scope>NUCLEOTIDE SEQUENCE</scope>
    <source>
        <strain evidence="1">Duluth1</strain>
        <tissue evidence="1">Whole animal</tissue>
    </source>
</reference>
<gene>
    <name evidence="1" type="ORF">DPMN_193533</name>
</gene>
<reference evidence="1" key="2">
    <citation type="submission" date="2020-11" db="EMBL/GenBank/DDBJ databases">
        <authorList>
            <person name="McCartney M.A."/>
            <person name="Auch B."/>
            <person name="Kono T."/>
            <person name="Mallez S."/>
            <person name="Becker A."/>
            <person name="Gohl D.M."/>
            <person name="Silverstein K.A.T."/>
            <person name="Koren S."/>
            <person name="Bechman K.B."/>
            <person name="Herman A."/>
            <person name="Abrahante J.E."/>
            <person name="Garbe J."/>
        </authorList>
    </citation>
    <scope>NUCLEOTIDE SEQUENCE</scope>
    <source>
        <strain evidence="1">Duluth1</strain>
        <tissue evidence="1">Whole animal</tissue>
    </source>
</reference>
<dbReference type="EMBL" id="JAIWYP010000068">
    <property type="protein sequence ID" value="KAH3690336.1"/>
    <property type="molecule type" value="Genomic_DNA"/>
</dbReference>
<dbReference type="Proteomes" id="UP000828390">
    <property type="component" value="Unassembled WGS sequence"/>
</dbReference>
<dbReference type="AlphaFoldDB" id="A0A9D3XZV2"/>
<name>A0A9D3XZV2_DREPO</name>
<proteinExistence type="predicted"/>
<protein>
    <submittedName>
        <fullName evidence="1">Uncharacterized protein</fullName>
    </submittedName>
</protein>
<evidence type="ECO:0000313" key="1">
    <source>
        <dbReference type="EMBL" id="KAH3690336.1"/>
    </source>
</evidence>
<organism evidence="1 2">
    <name type="scientific">Dreissena polymorpha</name>
    <name type="common">Zebra mussel</name>
    <name type="synonym">Mytilus polymorpha</name>
    <dbReference type="NCBI Taxonomy" id="45954"/>
    <lineage>
        <taxon>Eukaryota</taxon>
        <taxon>Metazoa</taxon>
        <taxon>Spiralia</taxon>
        <taxon>Lophotrochozoa</taxon>
        <taxon>Mollusca</taxon>
        <taxon>Bivalvia</taxon>
        <taxon>Autobranchia</taxon>
        <taxon>Heteroconchia</taxon>
        <taxon>Euheterodonta</taxon>
        <taxon>Imparidentia</taxon>
        <taxon>Neoheterodontei</taxon>
        <taxon>Myida</taxon>
        <taxon>Dreissenoidea</taxon>
        <taxon>Dreissenidae</taxon>
        <taxon>Dreissena</taxon>
    </lineage>
</organism>
<comment type="caution">
    <text evidence="1">The sequence shown here is derived from an EMBL/GenBank/DDBJ whole genome shotgun (WGS) entry which is preliminary data.</text>
</comment>